<comment type="caution">
    <text evidence="2">The sequence shown here is derived from an EMBL/GenBank/DDBJ whole genome shotgun (WGS) entry which is preliminary data.</text>
</comment>
<keyword evidence="3" id="KW-1185">Reference proteome</keyword>
<evidence type="ECO:0000313" key="3">
    <source>
        <dbReference type="Proteomes" id="UP000488299"/>
    </source>
</evidence>
<keyword evidence="1" id="KW-0732">Signal</keyword>
<organism evidence="2 3">
    <name type="scientific">Rudanella paleaurantiibacter</name>
    <dbReference type="NCBI Taxonomy" id="2614655"/>
    <lineage>
        <taxon>Bacteria</taxon>
        <taxon>Pseudomonadati</taxon>
        <taxon>Bacteroidota</taxon>
        <taxon>Cytophagia</taxon>
        <taxon>Cytophagales</taxon>
        <taxon>Cytophagaceae</taxon>
        <taxon>Rudanella</taxon>
    </lineage>
</organism>
<dbReference type="EMBL" id="WELI01000006">
    <property type="protein sequence ID" value="KAB7729201.1"/>
    <property type="molecule type" value="Genomic_DNA"/>
</dbReference>
<feature type="chain" id="PRO_5029628786" description="Outer membrane beta-barrel protein" evidence="1">
    <location>
        <begin position="25"/>
        <end position="256"/>
    </location>
</feature>
<evidence type="ECO:0000256" key="1">
    <source>
        <dbReference type="SAM" id="SignalP"/>
    </source>
</evidence>
<protein>
    <recommendedName>
        <fullName evidence="4">Outer membrane beta-barrel protein</fullName>
    </recommendedName>
</protein>
<sequence>MKSLLRVALCAGVLWVSLHTSVLAGSRLVHTEVSAAGGKHGLGASVTPADTGVHRLAQSVSIQAGVLGVRGFYNRSVGHSGRFMMRVGGQYLAYRKPNRVNLDKNAYIMLQPDFMVGLAELGARWQVFKGRSLYVATSLAYNWHPSLSLRIHAEDKLNFDGLELTPEDVGIVDLGFKWQQVMPYAGVGLGKVAPKRKLSVGGEVGFFYMGKPRVALDYTGFLETTTIDEQIPIVERNLSGYRFLPTLTVSLTYRLP</sequence>
<name>A0A7J5TX90_9BACT</name>
<dbReference type="RefSeq" id="WP_152125306.1">
    <property type="nucleotide sequence ID" value="NZ_WELI01000006.1"/>
</dbReference>
<feature type="signal peptide" evidence="1">
    <location>
        <begin position="1"/>
        <end position="24"/>
    </location>
</feature>
<evidence type="ECO:0000313" key="2">
    <source>
        <dbReference type="EMBL" id="KAB7729201.1"/>
    </source>
</evidence>
<dbReference type="AlphaFoldDB" id="A0A7J5TX90"/>
<dbReference type="Gene3D" id="2.40.160.170">
    <property type="match status" value="1"/>
</dbReference>
<gene>
    <name evidence="2" type="ORF">F5984_16310</name>
</gene>
<reference evidence="2 3" key="1">
    <citation type="submission" date="2019-10" db="EMBL/GenBank/DDBJ databases">
        <title>Rudanella paleaurantiibacter sp. nov., isolated from sludge.</title>
        <authorList>
            <person name="Xu S.Q."/>
        </authorList>
    </citation>
    <scope>NUCLEOTIDE SEQUENCE [LARGE SCALE GENOMIC DNA]</scope>
    <source>
        <strain evidence="2 3">HX-22-17</strain>
    </source>
</reference>
<dbReference type="Proteomes" id="UP000488299">
    <property type="component" value="Unassembled WGS sequence"/>
</dbReference>
<proteinExistence type="predicted"/>
<evidence type="ECO:0008006" key="4">
    <source>
        <dbReference type="Google" id="ProtNLM"/>
    </source>
</evidence>
<accession>A0A7J5TX90</accession>